<evidence type="ECO:0000256" key="3">
    <source>
        <dbReference type="SAM" id="SignalP"/>
    </source>
</evidence>
<feature type="region of interest" description="Disordered" evidence="2">
    <location>
        <begin position="334"/>
        <end position="354"/>
    </location>
</feature>
<dbReference type="EMBL" id="JBHPKH010000003">
    <property type="protein sequence ID" value="MFC1572065.1"/>
    <property type="molecule type" value="Genomic_DNA"/>
</dbReference>
<evidence type="ECO:0000256" key="1">
    <source>
        <dbReference type="PROSITE-ProRule" id="PRU00339"/>
    </source>
</evidence>
<reference evidence="4 5" key="1">
    <citation type="submission" date="2024-09" db="EMBL/GenBank/DDBJ databases">
        <authorList>
            <person name="D'Angelo T."/>
        </authorList>
    </citation>
    <scope>NUCLEOTIDE SEQUENCE [LARGE SCALE GENOMIC DNA]</scope>
    <source>
        <strain evidence="4">SAG AM-320-E07</strain>
    </source>
</reference>
<keyword evidence="5" id="KW-1185">Reference proteome</keyword>
<keyword evidence="1" id="KW-0802">TPR repeat</keyword>
<dbReference type="InterPro" id="IPR011990">
    <property type="entry name" value="TPR-like_helical_dom_sf"/>
</dbReference>
<evidence type="ECO:0000256" key="2">
    <source>
        <dbReference type="SAM" id="MobiDB-lite"/>
    </source>
</evidence>
<protein>
    <submittedName>
        <fullName evidence="4">Tetratricopeptide repeat protein</fullName>
    </submittedName>
</protein>
<organism evidence="4 5">
    <name type="scientific">Eiseniibacteriota bacterium</name>
    <dbReference type="NCBI Taxonomy" id="2212470"/>
    <lineage>
        <taxon>Bacteria</taxon>
        <taxon>Candidatus Eiseniibacteriota</taxon>
    </lineage>
</organism>
<dbReference type="SUPFAM" id="SSF48452">
    <property type="entry name" value="TPR-like"/>
    <property type="match status" value="2"/>
</dbReference>
<feature type="signal peptide" evidence="3">
    <location>
        <begin position="1"/>
        <end position="26"/>
    </location>
</feature>
<accession>A0ABV6YIA1</accession>
<proteinExistence type="predicted"/>
<gene>
    <name evidence="4" type="ORF">ACFL6M_00545</name>
</gene>
<dbReference type="Proteomes" id="UP001593833">
    <property type="component" value="Unassembled WGS sequence"/>
</dbReference>
<sequence length="369" mass="40863">MTWRVISTTAGALVCAASILFLVSCAPTETEPGAAEVAHELRMNGKLGEAKQVLEDALAQDLDYAAGHYELSRLKVHAAMANSRQIEALMNEAQQSIDQAVEHDSSSAIYPFFGGYVGFMRAFIALNLGEPGAAEKVVHTCESFAAALRVEPNYREAKLHLVELYGLLPEEMGGDRSKAEAYMSELAAEDEIFGMKARSVLEEVGVEDWKPLREKYPRSTNILEELGKAYLWAGDAAEAGKCFAEAVEIDSSKVVLYLDLGRYHTMRAMDRETKDEESQELQQSHLAAAEAAVRRYLEIDPPAPLKAYALRMLEYVKRTTGEQDEAEKLKAEAKALDPHHTRASTRPSNALFTPPGTLFRDHGYMMRPF</sequence>
<dbReference type="InterPro" id="IPR019734">
    <property type="entry name" value="TPR_rpt"/>
</dbReference>
<comment type="caution">
    <text evidence="4">The sequence shown here is derived from an EMBL/GenBank/DDBJ whole genome shotgun (WGS) entry which is preliminary data.</text>
</comment>
<keyword evidence="3" id="KW-0732">Signal</keyword>
<dbReference type="Gene3D" id="1.25.40.10">
    <property type="entry name" value="Tetratricopeptide repeat domain"/>
    <property type="match status" value="2"/>
</dbReference>
<evidence type="ECO:0000313" key="5">
    <source>
        <dbReference type="Proteomes" id="UP001593833"/>
    </source>
</evidence>
<dbReference type="PROSITE" id="PS51257">
    <property type="entry name" value="PROKAR_LIPOPROTEIN"/>
    <property type="match status" value="1"/>
</dbReference>
<feature type="repeat" description="TPR" evidence="1">
    <location>
        <begin position="220"/>
        <end position="253"/>
    </location>
</feature>
<name>A0ABV6YIA1_UNCEI</name>
<feature type="chain" id="PRO_5046319744" evidence="3">
    <location>
        <begin position="27"/>
        <end position="369"/>
    </location>
</feature>
<evidence type="ECO:0000313" key="4">
    <source>
        <dbReference type="EMBL" id="MFC1572065.1"/>
    </source>
</evidence>
<dbReference type="PROSITE" id="PS50005">
    <property type="entry name" value="TPR"/>
    <property type="match status" value="1"/>
</dbReference>